<reference evidence="2" key="1">
    <citation type="submission" date="2017-02" db="UniProtKB">
        <authorList>
            <consortium name="WormBaseParasite"/>
        </authorList>
    </citation>
    <scope>IDENTIFICATION</scope>
</reference>
<dbReference type="WBParaSite" id="PTRK_0000291100.1">
    <property type="protein sequence ID" value="PTRK_0000291100.1"/>
    <property type="gene ID" value="PTRK_0000291100"/>
</dbReference>
<evidence type="ECO:0000313" key="2">
    <source>
        <dbReference type="WBParaSite" id="PTRK_0000291100.1"/>
    </source>
</evidence>
<proteinExistence type="predicted"/>
<protein>
    <submittedName>
        <fullName evidence="2">DUF4369 domain-containing protein</fullName>
    </submittedName>
</protein>
<evidence type="ECO:0000313" key="1">
    <source>
        <dbReference type="Proteomes" id="UP000038045"/>
    </source>
</evidence>
<dbReference type="Gene3D" id="2.40.128.20">
    <property type="match status" value="1"/>
</dbReference>
<name>A0A0N4Z6V5_PARTI</name>
<accession>A0A0N4Z6V5</accession>
<dbReference type="AlphaFoldDB" id="A0A0N4Z6V5"/>
<sequence length="175" mass="19809">MTGGYSEVLDIMITEVPSFDRPGLNVSVTAKSTNPSTSDIVNKELGFITIKPFLEDTGFAEFDKPKSGPDLVALELSSNTGMLTIEEGVMKKTFNRTLNAHVNMIVMDLKYENDYLNKDGEIKDSKRVFKHISKVLSNGELQEKLLEITAIEKRSGEILRFKKVYKKIFDYLKNY</sequence>
<organism evidence="1 2">
    <name type="scientific">Parastrongyloides trichosuri</name>
    <name type="common">Possum-specific nematode worm</name>
    <dbReference type="NCBI Taxonomy" id="131310"/>
    <lineage>
        <taxon>Eukaryota</taxon>
        <taxon>Metazoa</taxon>
        <taxon>Ecdysozoa</taxon>
        <taxon>Nematoda</taxon>
        <taxon>Chromadorea</taxon>
        <taxon>Rhabditida</taxon>
        <taxon>Tylenchina</taxon>
        <taxon>Panagrolaimomorpha</taxon>
        <taxon>Strongyloidoidea</taxon>
        <taxon>Strongyloididae</taxon>
        <taxon>Parastrongyloides</taxon>
    </lineage>
</organism>
<dbReference type="Proteomes" id="UP000038045">
    <property type="component" value="Unplaced"/>
</dbReference>
<dbReference type="InterPro" id="IPR012674">
    <property type="entry name" value="Calycin"/>
</dbReference>
<keyword evidence="1" id="KW-1185">Reference proteome</keyword>